<protein>
    <submittedName>
        <fullName evidence="2">Uncharacterized protein</fullName>
    </submittedName>
</protein>
<feature type="region of interest" description="Disordered" evidence="1">
    <location>
        <begin position="1"/>
        <end position="20"/>
    </location>
</feature>
<evidence type="ECO:0000256" key="1">
    <source>
        <dbReference type="SAM" id="MobiDB-lite"/>
    </source>
</evidence>
<dbReference type="AlphaFoldDB" id="A0A6C0F636"/>
<organism evidence="2">
    <name type="scientific">viral metagenome</name>
    <dbReference type="NCBI Taxonomy" id="1070528"/>
    <lineage>
        <taxon>unclassified sequences</taxon>
        <taxon>metagenomes</taxon>
        <taxon>organismal metagenomes</taxon>
    </lineage>
</organism>
<reference evidence="2" key="1">
    <citation type="journal article" date="2020" name="Nature">
        <title>Giant virus diversity and host interactions through global metagenomics.</title>
        <authorList>
            <person name="Schulz F."/>
            <person name="Roux S."/>
            <person name="Paez-Espino D."/>
            <person name="Jungbluth S."/>
            <person name="Walsh D.A."/>
            <person name="Denef V.J."/>
            <person name="McMahon K.D."/>
            <person name="Konstantinidis K.T."/>
            <person name="Eloe-Fadrosh E.A."/>
            <person name="Kyrpides N.C."/>
            <person name="Woyke T."/>
        </authorList>
    </citation>
    <scope>NUCLEOTIDE SEQUENCE</scope>
    <source>
        <strain evidence="2">GVMAG-M-3300009182-46</strain>
    </source>
</reference>
<dbReference type="EMBL" id="MN739038">
    <property type="protein sequence ID" value="QHT36321.1"/>
    <property type="molecule type" value="Genomic_DNA"/>
</dbReference>
<proteinExistence type="predicted"/>
<dbReference type="InterPro" id="IPR043876">
    <property type="entry name" value="DUF5856"/>
</dbReference>
<evidence type="ECO:0000313" key="2">
    <source>
        <dbReference type="EMBL" id="QHT36321.1"/>
    </source>
</evidence>
<accession>A0A6C0F636</accession>
<dbReference type="Pfam" id="PF19174">
    <property type="entry name" value="DUF5856"/>
    <property type="match status" value="1"/>
</dbReference>
<sequence>MRKILKTRKTTSSKSKTRKAKKSIGYSKEAIVLNFIEMLNTVKLFHWKTNSYAKHKATDDLYSELNGNIDSFVEVLLGKQGDRIDLVSTKTIPLFAYNSADDFKRKIEEYKKYLIGMTASGTLNLSNNSDLLNIRDEILGNLNQFTYLWTFK</sequence>
<name>A0A6C0F636_9ZZZZ</name>